<accession>A0A1G7J971</accession>
<dbReference type="EMBL" id="FNBU01000004">
    <property type="protein sequence ID" value="SDF21423.1"/>
    <property type="molecule type" value="Genomic_DNA"/>
</dbReference>
<name>A0A1G7J971_9FIRM</name>
<reference evidence="3" key="1">
    <citation type="submission" date="2016-10" db="EMBL/GenBank/DDBJ databases">
        <authorList>
            <person name="Varghese N."/>
            <person name="Submissions S."/>
        </authorList>
    </citation>
    <scope>NUCLEOTIDE SEQUENCE [LARGE SCALE GENOMIC DNA]</scope>
    <source>
        <strain evidence="3">DSM 23256</strain>
    </source>
</reference>
<dbReference type="AlphaFoldDB" id="A0A1G7J971"/>
<dbReference type="Pfam" id="PF10105">
    <property type="entry name" value="DUF2344"/>
    <property type="match status" value="1"/>
</dbReference>
<dbReference type="Proteomes" id="UP000243333">
    <property type="component" value="Unassembled WGS sequence"/>
</dbReference>
<sequence>MAKVRLEITKGDEIRYISHLDYSRTVERALRRANVPVAYSEGFNPHMKVAYASALAVGIASSAEYVDIELTEEIPLNDFLARVMPQLPAGISVNRARYINPKTPALMATVNLAAYEIRAPLPLAAAPAALASLARFHDAPVAPYVKESPKGRREVDVKQYLAGPVQAVTTGDVLRLAVEVKITKVGSVKPGEVLECLVRQFGLPVEPMAAVIDRTGLYICDGAVRLTPLDV</sequence>
<evidence type="ECO:0000313" key="2">
    <source>
        <dbReference type="EMBL" id="SDF21423.1"/>
    </source>
</evidence>
<dbReference type="OrthoDB" id="9780488at2"/>
<proteinExistence type="predicted"/>
<dbReference type="NCBIfam" id="TIGR03936">
    <property type="entry name" value="sam_1_link_chp"/>
    <property type="match status" value="1"/>
</dbReference>
<evidence type="ECO:0000259" key="1">
    <source>
        <dbReference type="Pfam" id="PF10105"/>
    </source>
</evidence>
<organism evidence="2 3">
    <name type="scientific">Sporolituus thermophilus DSM 23256</name>
    <dbReference type="NCBI Taxonomy" id="1123285"/>
    <lineage>
        <taxon>Bacteria</taxon>
        <taxon>Bacillati</taxon>
        <taxon>Bacillota</taxon>
        <taxon>Negativicutes</taxon>
        <taxon>Selenomonadales</taxon>
        <taxon>Sporomusaceae</taxon>
        <taxon>Sporolituus</taxon>
    </lineage>
</organism>
<protein>
    <submittedName>
        <fullName evidence="2">Radical SAM-linked protein</fullName>
    </submittedName>
</protein>
<gene>
    <name evidence="2" type="ORF">SAMN05660235_00827</name>
</gene>
<evidence type="ECO:0000313" key="3">
    <source>
        <dbReference type="Proteomes" id="UP000243333"/>
    </source>
</evidence>
<feature type="domain" description="DUF2344" evidence="1">
    <location>
        <begin position="3"/>
        <end position="188"/>
    </location>
</feature>
<keyword evidence="3" id="KW-1185">Reference proteome</keyword>
<dbReference type="STRING" id="1123285.SAMN05660235_00827"/>
<dbReference type="InterPro" id="IPR018768">
    <property type="entry name" value="DUF2344"/>
</dbReference>